<dbReference type="InterPro" id="IPR012479">
    <property type="entry name" value="SAP30BP"/>
</dbReference>
<dbReference type="OrthoDB" id="1714508at2759"/>
<dbReference type="PANTHER" id="PTHR13464">
    <property type="entry name" value="TRANSCRIPTIONAL REGULATOR PROTEIN HCNGP"/>
    <property type="match status" value="1"/>
</dbReference>
<accession>A0A9W8MZJ7</accession>
<reference evidence="2" key="1">
    <citation type="submission" date="2022-07" db="EMBL/GenBank/DDBJ databases">
        <title>Genome Sequence of Agrocybe chaxingu.</title>
        <authorList>
            <person name="Buettner E."/>
        </authorList>
    </citation>
    <scope>NUCLEOTIDE SEQUENCE</scope>
    <source>
        <strain evidence="2">MP-N11</strain>
    </source>
</reference>
<evidence type="ECO:0008006" key="4">
    <source>
        <dbReference type="Google" id="ProtNLM"/>
    </source>
</evidence>
<proteinExistence type="predicted"/>
<feature type="compositionally biased region" description="Polar residues" evidence="1">
    <location>
        <begin position="89"/>
        <end position="99"/>
    </location>
</feature>
<dbReference type="PANTHER" id="PTHR13464:SF0">
    <property type="entry name" value="SAP30-BINDING PROTEIN"/>
    <property type="match status" value="1"/>
</dbReference>
<dbReference type="AlphaFoldDB" id="A0A9W8MZJ7"/>
<evidence type="ECO:0000313" key="3">
    <source>
        <dbReference type="Proteomes" id="UP001148786"/>
    </source>
</evidence>
<dbReference type="Pfam" id="PF07818">
    <property type="entry name" value="HCNGP"/>
    <property type="match status" value="1"/>
</dbReference>
<gene>
    <name evidence="2" type="ORF">NLJ89_g1693</name>
</gene>
<comment type="caution">
    <text evidence="2">The sequence shown here is derived from an EMBL/GenBank/DDBJ whole genome shotgun (WGS) entry which is preliminary data.</text>
</comment>
<organism evidence="2 3">
    <name type="scientific">Agrocybe chaxingu</name>
    <dbReference type="NCBI Taxonomy" id="84603"/>
    <lineage>
        <taxon>Eukaryota</taxon>
        <taxon>Fungi</taxon>
        <taxon>Dikarya</taxon>
        <taxon>Basidiomycota</taxon>
        <taxon>Agaricomycotina</taxon>
        <taxon>Agaricomycetes</taxon>
        <taxon>Agaricomycetidae</taxon>
        <taxon>Agaricales</taxon>
        <taxon>Agaricineae</taxon>
        <taxon>Strophariaceae</taxon>
        <taxon>Agrocybe</taxon>
    </lineage>
</organism>
<protein>
    <recommendedName>
        <fullName evidence="4">HCNGP-domain-containing protein</fullName>
    </recommendedName>
</protein>
<feature type="compositionally biased region" description="Polar residues" evidence="1">
    <location>
        <begin position="227"/>
        <end position="236"/>
    </location>
</feature>
<keyword evidence="3" id="KW-1185">Reference proteome</keyword>
<feature type="region of interest" description="Disordered" evidence="1">
    <location>
        <begin position="1"/>
        <end position="109"/>
    </location>
</feature>
<evidence type="ECO:0000256" key="1">
    <source>
        <dbReference type="SAM" id="MobiDB-lite"/>
    </source>
</evidence>
<name>A0A9W8MZJ7_9AGAR</name>
<dbReference type="GO" id="GO:0005634">
    <property type="term" value="C:nucleus"/>
    <property type="evidence" value="ECO:0007669"/>
    <property type="project" value="TreeGrafter"/>
</dbReference>
<evidence type="ECO:0000313" key="2">
    <source>
        <dbReference type="EMBL" id="KAJ3515547.1"/>
    </source>
</evidence>
<feature type="compositionally biased region" description="Basic and acidic residues" evidence="1">
    <location>
        <begin position="269"/>
        <end position="278"/>
    </location>
</feature>
<dbReference type="Proteomes" id="UP001148786">
    <property type="component" value="Unassembled WGS sequence"/>
</dbReference>
<dbReference type="EMBL" id="JANKHO010000091">
    <property type="protein sequence ID" value="KAJ3515547.1"/>
    <property type="molecule type" value="Genomic_DNA"/>
</dbReference>
<dbReference type="GO" id="GO:0006355">
    <property type="term" value="P:regulation of DNA-templated transcription"/>
    <property type="evidence" value="ECO:0007669"/>
    <property type="project" value="InterPro"/>
</dbReference>
<feature type="compositionally biased region" description="Basic residues" evidence="1">
    <location>
        <begin position="55"/>
        <end position="68"/>
    </location>
</feature>
<feature type="region of interest" description="Disordered" evidence="1">
    <location>
        <begin position="220"/>
        <end position="278"/>
    </location>
</feature>
<sequence>MPMHGLVAYDDDSLSESEAGPSNGVGQNPNDKASKSGPRNSVEGRRIPKSQIIIKRPHNSHKNHHPRAHLSEDIPPEPPKLADEPLPQDETSSMDMSVSPTPPEQSDKPLDELSRYRAALEPPLILGLEDWGIPPECSAPCDPALQAKLAKFAALKQDPVNPKHFNDSLMSNRSFRNPHLYTKLVEFVNVDERATNFPQDIWSPNDVKPDWFADQIANAQKERSDKLSASQTSGKRTQIDFARPREKQPALQRKSRFQPYGSGAGASAARDKPKTRWG</sequence>